<keyword evidence="8" id="KW-0969">Cilium</keyword>
<keyword evidence="9" id="KW-1185">Reference proteome</keyword>
<dbReference type="Pfam" id="PF00460">
    <property type="entry name" value="Flg_bb_rod"/>
    <property type="match status" value="1"/>
</dbReference>
<evidence type="ECO:0000259" key="6">
    <source>
        <dbReference type="Pfam" id="PF06429"/>
    </source>
</evidence>
<dbReference type="Pfam" id="PF22692">
    <property type="entry name" value="LlgE_F_G_D1"/>
    <property type="match status" value="1"/>
</dbReference>
<evidence type="ECO:0000259" key="5">
    <source>
        <dbReference type="Pfam" id="PF00460"/>
    </source>
</evidence>
<dbReference type="GO" id="GO:0071978">
    <property type="term" value="P:bacterial-type flagellum-dependent swarming motility"/>
    <property type="evidence" value="ECO:0007669"/>
    <property type="project" value="TreeGrafter"/>
</dbReference>
<dbReference type="InterPro" id="IPR037925">
    <property type="entry name" value="FlgE/F/G-like"/>
</dbReference>
<dbReference type="InterPro" id="IPR001444">
    <property type="entry name" value="Flag_bb_rod_N"/>
</dbReference>
<keyword evidence="8" id="KW-0966">Cell projection</keyword>
<reference evidence="9" key="1">
    <citation type="submission" date="2016-10" db="EMBL/GenBank/DDBJ databases">
        <authorList>
            <person name="Varghese N."/>
            <person name="Submissions S."/>
        </authorList>
    </citation>
    <scope>NUCLEOTIDE SEQUENCE [LARGE SCALE GENOMIC DNA]</scope>
    <source>
        <strain evidence="9">DSM 26893</strain>
    </source>
</reference>
<evidence type="ECO:0000313" key="8">
    <source>
        <dbReference type="EMBL" id="SEO00304.1"/>
    </source>
</evidence>
<evidence type="ECO:0000256" key="4">
    <source>
        <dbReference type="RuleBase" id="RU362116"/>
    </source>
</evidence>
<accession>A0A1H8L579</accession>
<comment type="subunit">
    <text evidence="4">The basal body constitutes a major portion of the flagellar organelle and consists of five rings (E,L,P,S, and M) mounted on a central rod. The rod consists of about 26 subunits of FlgG in the distal portion, and FlgB, FlgC and FlgF are thought to build up the proximal portion of the rod with about 6 subunits each.</text>
</comment>
<dbReference type="InterPro" id="IPR020013">
    <property type="entry name" value="Flagellar_FlgE/F/G"/>
</dbReference>
<proteinExistence type="inferred from homology"/>
<dbReference type="NCBIfam" id="NF009332">
    <property type="entry name" value="PRK12690.1"/>
    <property type="match status" value="1"/>
</dbReference>
<dbReference type="PROSITE" id="PS00588">
    <property type="entry name" value="FLAGELLA_BB_ROD"/>
    <property type="match status" value="1"/>
</dbReference>
<feature type="domain" description="Flagellar hook protein FlgE/F/G-like D1" evidence="7">
    <location>
        <begin position="82"/>
        <end position="148"/>
    </location>
</feature>
<dbReference type="NCBIfam" id="TIGR03506">
    <property type="entry name" value="FlgEFG_subfam"/>
    <property type="match status" value="1"/>
</dbReference>
<dbReference type="SUPFAM" id="SSF117143">
    <property type="entry name" value="Flagellar hook protein flgE"/>
    <property type="match status" value="1"/>
</dbReference>
<evidence type="ECO:0000313" key="9">
    <source>
        <dbReference type="Proteomes" id="UP000199372"/>
    </source>
</evidence>
<name>A0A1H8L579_9RHOB</name>
<comment type="similarity">
    <text evidence="2 4">Belongs to the flagella basal body rod proteins family.</text>
</comment>
<dbReference type="Pfam" id="PF06429">
    <property type="entry name" value="Flg_bbr_C"/>
    <property type="match status" value="1"/>
</dbReference>
<comment type="subcellular location">
    <subcellularLocation>
        <location evidence="1 4">Bacterial flagellum basal body</location>
    </subcellularLocation>
</comment>
<dbReference type="PANTHER" id="PTHR30435:SF19">
    <property type="entry name" value="FLAGELLAR BASAL-BODY ROD PROTEIN FLGG"/>
    <property type="match status" value="1"/>
</dbReference>
<dbReference type="InterPro" id="IPR019776">
    <property type="entry name" value="Flagellar_basal_body_rod_CS"/>
</dbReference>
<keyword evidence="8" id="KW-0282">Flagellum</keyword>
<evidence type="ECO:0000256" key="1">
    <source>
        <dbReference type="ARBA" id="ARBA00004117"/>
    </source>
</evidence>
<dbReference type="RefSeq" id="WP_091846513.1">
    <property type="nucleotide sequence ID" value="NZ_FOCM01000009.1"/>
</dbReference>
<dbReference type="AlphaFoldDB" id="A0A1H8L579"/>
<keyword evidence="3 4" id="KW-0975">Bacterial flagellum</keyword>
<feature type="domain" description="Flagellar basal-body/hook protein C-terminal" evidence="6">
    <location>
        <begin position="191"/>
        <end position="220"/>
    </location>
</feature>
<organism evidence="8 9">
    <name type="scientific">Palleronia pelagia</name>
    <dbReference type="NCBI Taxonomy" id="387096"/>
    <lineage>
        <taxon>Bacteria</taxon>
        <taxon>Pseudomonadati</taxon>
        <taxon>Pseudomonadota</taxon>
        <taxon>Alphaproteobacteria</taxon>
        <taxon>Rhodobacterales</taxon>
        <taxon>Roseobacteraceae</taxon>
        <taxon>Palleronia</taxon>
    </lineage>
</organism>
<dbReference type="NCBIfam" id="TIGR02490">
    <property type="entry name" value="flgF"/>
    <property type="match status" value="1"/>
</dbReference>
<protein>
    <recommendedName>
        <fullName evidence="4">Flagellar basal-body rod protein FlgF</fullName>
    </recommendedName>
</protein>
<dbReference type="Proteomes" id="UP000199372">
    <property type="component" value="Unassembled WGS sequence"/>
</dbReference>
<evidence type="ECO:0000256" key="3">
    <source>
        <dbReference type="ARBA" id="ARBA00023143"/>
    </source>
</evidence>
<dbReference type="PANTHER" id="PTHR30435">
    <property type="entry name" value="FLAGELLAR PROTEIN"/>
    <property type="match status" value="1"/>
</dbReference>
<dbReference type="OrthoDB" id="9804559at2"/>
<dbReference type="GO" id="GO:0030694">
    <property type="term" value="C:bacterial-type flagellum basal body, rod"/>
    <property type="evidence" value="ECO:0007669"/>
    <property type="project" value="UniProtKB-UniRule"/>
</dbReference>
<dbReference type="EMBL" id="FOCM01000009">
    <property type="protein sequence ID" value="SEO00304.1"/>
    <property type="molecule type" value="Genomic_DNA"/>
</dbReference>
<evidence type="ECO:0000256" key="2">
    <source>
        <dbReference type="ARBA" id="ARBA00009677"/>
    </source>
</evidence>
<feature type="domain" description="Flagellar basal body rod protein N-terminal" evidence="5">
    <location>
        <begin position="17"/>
        <end position="35"/>
    </location>
</feature>
<gene>
    <name evidence="8" type="ORF">SAMN04488011_10990</name>
</gene>
<dbReference type="InterPro" id="IPR053967">
    <property type="entry name" value="LlgE_F_G-like_D1"/>
</dbReference>
<dbReference type="InterPro" id="IPR012836">
    <property type="entry name" value="FlgF"/>
</dbReference>
<evidence type="ECO:0000259" key="7">
    <source>
        <dbReference type="Pfam" id="PF22692"/>
    </source>
</evidence>
<dbReference type="InterPro" id="IPR010930">
    <property type="entry name" value="Flg_bb/hook_C_dom"/>
</dbReference>
<sequence>MENAGYTTLTRHSSLMREMQIIANNIANASTGGFRSENMVFSEYISALDGTAPSLSMAAGNARFASSMQGGVEQTGGTFDFAIQGDGFFLIETPEGDALTRAGSFTPSDTGELVTSDGLRVLDAGGAPIFIPPDAQSLSVAADGTLSADGRPLSQIGLWRPADDTDLVRREGVLFTLRNPPEPVENGVILQGFLEGSNVDPISQMARMIEVQRAYELGQSFLEEEHGRIRNVLSTLGRP</sequence>